<evidence type="ECO:0000313" key="2">
    <source>
        <dbReference type="Proteomes" id="UP000276133"/>
    </source>
</evidence>
<dbReference type="EMBL" id="REGN01004304">
    <property type="protein sequence ID" value="RNA18129.1"/>
    <property type="molecule type" value="Genomic_DNA"/>
</dbReference>
<comment type="caution">
    <text evidence="1">The sequence shown here is derived from an EMBL/GenBank/DDBJ whole genome shotgun (WGS) entry which is preliminary data.</text>
</comment>
<dbReference type="AlphaFoldDB" id="A0A3M7R3U4"/>
<gene>
    <name evidence="1" type="ORF">BpHYR1_022506</name>
</gene>
<protein>
    <submittedName>
        <fullName evidence="1">Uncharacterized protein</fullName>
    </submittedName>
</protein>
<keyword evidence="2" id="KW-1185">Reference proteome</keyword>
<proteinExistence type="predicted"/>
<reference evidence="1 2" key="1">
    <citation type="journal article" date="2018" name="Sci. Rep.">
        <title>Genomic signatures of local adaptation to the degree of environmental predictability in rotifers.</title>
        <authorList>
            <person name="Franch-Gras L."/>
            <person name="Hahn C."/>
            <person name="Garcia-Roger E.M."/>
            <person name="Carmona M.J."/>
            <person name="Serra M."/>
            <person name="Gomez A."/>
        </authorList>
    </citation>
    <scope>NUCLEOTIDE SEQUENCE [LARGE SCALE GENOMIC DNA]</scope>
    <source>
        <strain evidence="1">HYR1</strain>
    </source>
</reference>
<name>A0A3M7R3U4_BRAPC</name>
<sequence length="61" mass="7341">MLENVLIISIDRLKKLHEPLISQDGNYLIIQIWHNWQNYISYVAKVPVRAWIEDFREKSVC</sequence>
<accession>A0A3M7R3U4</accession>
<organism evidence="1 2">
    <name type="scientific">Brachionus plicatilis</name>
    <name type="common">Marine rotifer</name>
    <name type="synonym">Brachionus muelleri</name>
    <dbReference type="NCBI Taxonomy" id="10195"/>
    <lineage>
        <taxon>Eukaryota</taxon>
        <taxon>Metazoa</taxon>
        <taxon>Spiralia</taxon>
        <taxon>Gnathifera</taxon>
        <taxon>Rotifera</taxon>
        <taxon>Eurotatoria</taxon>
        <taxon>Monogononta</taxon>
        <taxon>Pseudotrocha</taxon>
        <taxon>Ploima</taxon>
        <taxon>Brachionidae</taxon>
        <taxon>Brachionus</taxon>
    </lineage>
</organism>
<evidence type="ECO:0000313" key="1">
    <source>
        <dbReference type="EMBL" id="RNA18129.1"/>
    </source>
</evidence>
<dbReference type="Proteomes" id="UP000276133">
    <property type="component" value="Unassembled WGS sequence"/>
</dbReference>